<comment type="caution">
    <text evidence="2">The sequence shown here is derived from an EMBL/GenBank/DDBJ whole genome shotgun (WGS) entry which is preliminary data.</text>
</comment>
<dbReference type="SUPFAM" id="SSF50370">
    <property type="entry name" value="Ricin B-like lectins"/>
    <property type="match status" value="1"/>
</dbReference>
<dbReference type="InterPro" id="IPR000772">
    <property type="entry name" value="Ricin_B_lectin"/>
</dbReference>
<dbReference type="Pfam" id="PF00652">
    <property type="entry name" value="Ricin_B_lectin"/>
    <property type="match status" value="1"/>
</dbReference>
<dbReference type="EMBL" id="JASPKZ010003448">
    <property type="protein sequence ID" value="KAJ9593323.1"/>
    <property type="molecule type" value="Genomic_DNA"/>
</dbReference>
<dbReference type="Proteomes" id="UP001233999">
    <property type="component" value="Unassembled WGS sequence"/>
</dbReference>
<protein>
    <recommendedName>
        <fullName evidence="1">Ricin B lectin domain-containing protein</fullName>
    </recommendedName>
</protein>
<keyword evidence="3" id="KW-1185">Reference proteome</keyword>
<gene>
    <name evidence="2" type="ORF">L9F63_015143</name>
</gene>
<dbReference type="CDD" id="cd00161">
    <property type="entry name" value="beta-trefoil_Ricin-like"/>
    <property type="match status" value="1"/>
</dbReference>
<evidence type="ECO:0000259" key="1">
    <source>
        <dbReference type="SMART" id="SM00458"/>
    </source>
</evidence>
<reference evidence="2" key="2">
    <citation type="submission" date="2023-05" db="EMBL/GenBank/DDBJ databases">
        <authorList>
            <person name="Fouks B."/>
        </authorList>
    </citation>
    <scope>NUCLEOTIDE SEQUENCE</scope>
    <source>
        <strain evidence="2">Stay&amp;Tobe</strain>
        <tissue evidence="2">Testes</tissue>
    </source>
</reference>
<dbReference type="InterPro" id="IPR035992">
    <property type="entry name" value="Ricin_B-like_lectins"/>
</dbReference>
<name>A0AAD8EK91_DIPPU</name>
<sequence length="130" mass="14184">MAFIIKNIASGLVLDVRGDHRTNGAEVILFSFHGRDNQLWEYKNNMIVSKASGLVLDISGGTHGSPIITFKGHGGGNQKWYFDDDFTIRSGTGMVLDIQGGAMVQGAKLIGFTKHGGANQKFRVVPHNRR</sequence>
<dbReference type="Gene3D" id="2.80.10.50">
    <property type="match status" value="3"/>
</dbReference>
<organism evidence="2 3">
    <name type="scientific">Diploptera punctata</name>
    <name type="common">Pacific beetle cockroach</name>
    <dbReference type="NCBI Taxonomy" id="6984"/>
    <lineage>
        <taxon>Eukaryota</taxon>
        <taxon>Metazoa</taxon>
        <taxon>Ecdysozoa</taxon>
        <taxon>Arthropoda</taxon>
        <taxon>Hexapoda</taxon>
        <taxon>Insecta</taxon>
        <taxon>Pterygota</taxon>
        <taxon>Neoptera</taxon>
        <taxon>Polyneoptera</taxon>
        <taxon>Dictyoptera</taxon>
        <taxon>Blattodea</taxon>
        <taxon>Blaberoidea</taxon>
        <taxon>Blaberidae</taxon>
        <taxon>Diplopterinae</taxon>
        <taxon>Diploptera</taxon>
    </lineage>
</organism>
<reference evidence="2" key="1">
    <citation type="journal article" date="2023" name="IScience">
        <title>Live-bearing cockroach genome reveals convergent evolutionary mechanisms linked to viviparity in insects and beyond.</title>
        <authorList>
            <person name="Fouks B."/>
            <person name="Harrison M.C."/>
            <person name="Mikhailova A.A."/>
            <person name="Marchal E."/>
            <person name="English S."/>
            <person name="Carruthers M."/>
            <person name="Jennings E.C."/>
            <person name="Chiamaka E.L."/>
            <person name="Frigard R.A."/>
            <person name="Pippel M."/>
            <person name="Attardo G.M."/>
            <person name="Benoit J.B."/>
            <person name="Bornberg-Bauer E."/>
            <person name="Tobe S.S."/>
        </authorList>
    </citation>
    <scope>NUCLEOTIDE SEQUENCE</scope>
    <source>
        <strain evidence="2">Stay&amp;Tobe</strain>
    </source>
</reference>
<accession>A0AAD8EK91</accession>
<proteinExistence type="predicted"/>
<dbReference type="PROSITE" id="PS50231">
    <property type="entry name" value="RICIN_B_LECTIN"/>
    <property type="match status" value="1"/>
</dbReference>
<feature type="domain" description="Ricin B lectin" evidence="1">
    <location>
        <begin position="2"/>
        <end position="125"/>
    </location>
</feature>
<dbReference type="AlphaFoldDB" id="A0AAD8EK91"/>
<dbReference type="SMART" id="SM00458">
    <property type="entry name" value="RICIN"/>
    <property type="match status" value="1"/>
</dbReference>
<evidence type="ECO:0000313" key="2">
    <source>
        <dbReference type="EMBL" id="KAJ9593323.1"/>
    </source>
</evidence>
<evidence type="ECO:0000313" key="3">
    <source>
        <dbReference type="Proteomes" id="UP001233999"/>
    </source>
</evidence>